<proteinExistence type="predicted"/>
<reference evidence="1" key="2">
    <citation type="journal article" date="2015" name="Data Brief">
        <title>Shoot transcriptome of the giant reed, Arundo donax.</title>
        <authorList>
            <person name="Barrero R.A."/>
            <person name="Guerrero F.D."/>
            <person name="Moolhuijzen P."/>
            <person name="Goolsby J.A."/>
            <person name="Tidwell J."/>
            <person name="Bellgard S.E."/>
            <person name="Bellgard M.I."/>
        </authorList>
    </citation>
    <scope>NUCLEOTIDE SEQUENCE</scope>
    <source>
        <tissue evidence="1">Shoot tissue taken approximately 20 cm above the soil surface</tissue>
    </source>
</reference>
<evidence type="ECO:0000313" key="1">
    <source>
        <dbReference type="EMBL" id="JAD30516.1"/>
    </source>
</evidence>
<accession>A0A0A8YV97</accession>
<reference evidence="1" key="1">
    <citation type="submission" date="2014-09" db="EMBL/GenBank/DDBJ databases">
        <authorList>
            <person name="Magalhaes I.L.F."/>
            <person name="Oliveira U."/>
            <person name="Santos F.R."/>
            <person name="Vidigal T.H.D.A."/>
            <person name="Brescovit A.D."/>
            <person name="Santos A.J."/>
        </authorList>
    </citation>
    <scope>NUCLEOTIDE SEQUENCE</scope>
    <source>
        <tissue evidence="1">Shoot tissue taken approximately 20 cm above the soil surface</tissue>
    </source>
</reference>
<organism evidence="1">
    <name type="scientific">Arundo donax</name>
    <name type="common">Giant reed</name>
    <name type="synonym">Donax arundinaceus</name>
    <dbReference type="NCBI Taxonomy" id="35708"/>
    <lineage>
        <taxon>Eukaryota</taxon>
        <taxon>Viridiplantae</taxon>
        <taxon>Streptophyta</taxon>
        <taxon>Embryophyta</taxon>
        <taxon>Tracheophyta</taxon>
        <taxon>Spermatophyta</taxon>
        <taxon>Magnoliopsida</taxon>
        <taxon>Liliopsida</taxon>
        <taxon>Poales</taxon>
        <taxon>Poaceae</taxon>
        <taxon>PACMAD clade</taxon>
        <taxon>Arundinoideae</taxon>
        <taxon>Arundineae</taxon>
        <taxon>Arundo</taxon>
    </lineage>
</organism>
<dbReference type="EMBL" id="GBRH01267379">
    <property type="protein sequence ID" value="JAD30516.1"/>
    <property type="molecule type" value="Transcribed_RNA"/>
</dbReference>
<sequence length="29" mass="3156">MFRTFSVLSSLGAGHQEEGFCGPFVHNSL</sequence>
<dbReference type="AlphaFoldDB" id="A0A0A8YV97"/>
<protein>
    <submittedName>
        <fullName evidence="1">Uncharacterized protein</fullName>
    </submittedName>
</protein>
<name>A0A0A8YV97_ARUDO</name>